<dbReference type="RefSeq" id="WP_154474004.1">
    <property type="nucleotide sequence ID" value="NZ_VUMD01000031.1"/>
</dbReference>
<comment type="caution">
    <text evidence="2">The sequence shown here is derived from an EMBL/GenBank/DDBJ whole genome shotgun (WGS) entry which is preliminary data.</text>
</comment>
<reference evidence="2 3" key="1">
    <citation type="submission" date="2019-08" db="EMBL/GenBank/DDBJ databases">
        <title>In-depth cultivation of the pig gut microbiome towards novel bacterial diversity and tailored functional studies.</title>
        <authorList>
            <person name="Wylensek D."/>
            <person name="Hitch T.C.A."/>
            <person name="Clavel T."/>
        </authorList>
    </citation>
    <scope>NUCLEOTIDE SEQUENCE [LARGE SCALE GENOMIC DNA]</scope>
    <source>
        <strain evidence="2 3">WCA-389-WT-23D1</strain>
    </source>
</reference>
<feature type="transmembrane region" description="Helical" evidence="1">
    <location>
        <begin position="203"/>
        <end position="228"/>
    </location>
</feature>
<evidence type="ECO:0000313" key="2">
    <source>
        <dbReference type="EMBL" id="MSS38615.1"/>
    </source>
</evidence>
<evidence type="ECO:0008006" key="4">
    <source>
        <dbReference type="Google" id="ProtNLM"/>
    </source>
</evidence>
<dbReference type="AlphaFoldDB" id="A0A7X2NPQ5"/>
<organism evidence="2 3">
    <name type="scientific">Clostridium porci</name>
    <dbReference type="NCBI Taxonomy" id="2605778"/>
    <lineage>
        <taxon>Bacteria</taxon>
        <taxon>Bacillati</taxon>
        <taxon>Bacillota</taxon>
        <taxon>Clostridia</taxon>
        <taxon>Eubacteriales</taxon>
        <taxon>Clostridiaceae</taxon>
        <taxon>Clostridium</taxon>
    </lineage>
</organism>
<dbReference type="Pfam" id="PF10140">
    <property type="entry name" value="YukC"/>
    <property type="match status" value="1"/>
</dbReference>
<dbReference type="InterPro" id="IPR018778">
    <property type="entry name" value="T7SS_EssB"/>
</dbReference>
<sequence>MEKAVKEERQMERIVKKNDMHARNAYQLKRLTDENFNFVPCSIEDTPDEIHFFYNMIELRPFLETKKSENSVKYGFLVQILEAVIRNPQFVFSLNPENLYIDLQNRIRIMERDYASDHGRDSDCLSDFLALAGCYFQKKYTYEDYRNGGTELLRCSRKTKFLLDIRSLEEAVSVCKERQMQESKKERSELITINRSGYYTKLIALYLFIITGVGLTALLVYQTMWLYYPQKRALMAHRAYMENNLTLVADALRSTPVEQMDNHEKYLLAAVYIRGQSIDSFDLETKERLISRLSYNGDSNRMDYWIHLGRMDVDKALDAAMRISDDQLLLYAYLQKLEQVSSDTALAGEDKAQQMELLKNKIKGLADMLGIEYKGNQAEGEDIK</sequence>
<evidence type="ECO:0000256" key="1">
    <source>
        <dbReference type="SAM" id="Phobius"/>
    </source>
</evidence>
<name>A0A7X2NPQ5_9CLOT</name>
<protein>
    <recommendedName>
        <fullName evidence="4">Type VII secretion protein EssB</fullName>
    </recommendedName>
</protein>
<dbReference type="EMBL" id="VUMD01000031">
    <property type="protein sequence ID" value="MSS38615.1"/>
    <property type="molecule type" value="Genomic_DNA"/>
</dbReference>
<gene>
    <name evidence="2" type="ORF">FYJ39_19400</name>
</gene>
<dbReference type="InterPro" id="IPR042565">
    <property type="entry name" value="T7SS_EssB_C"/>
</dbReference>
<keyword evidence="1" id="KW-0472">Membrane</keyword>
<dbReference type="Gene3D" id="1.25.40.680">
    <property type="entry name" value="Type VII secretion system EssB, C-terminal-like domain"/>
    <property type="match status" value="1"/>
</dbReference>
<accession>A0A7X2NPQ5</accession>
<evidence type="ECO:0000313" key="3">
    <source>
        <dbReference type="Proteomes" id="UP000429958"/>
    </source>
</evidence>
<dbReference type="Gene3D" id="1.10.510.10">
    <property type="entry name" value="Transferase(Phosphotransferase) domain 1"/>
    <property type="match status" value="1"/>
</dbReference>
<keyword evidence="1" id="KW-0812">Transmembrane</keyword>
<proteinExistence type="predicted"/>
<dbReference type="Proteomes" id="UP000429958">
    <property type="component" value="Unassembled WGS sequence"/>
</dbReference>
<keyword evidence="1" id="KW-1133">Transmembrane helix</keyword>
<keyword evidence="3" id="KW-1185">Reference proteome</keyword>